<proteinExistence type="predicted"/>
<dbReference type="Proteomes" id="UP000184518">
    <property type="component" value="Unassembled WGS sequence"/>
</dbReference>
<dbReference type="AlphaFoldDB" id="A0A1M4V0E5"/>
<evidence type="ECO:0000259" key="3">
    <source>
        <dbReference type="Pfam" id="PF18962"/>
    </source>
</evidence>
<dbReference type="NCBIfam" id="TIGR04183">
    <property type="entry name" value="Por_Secre_tail"/>
    <property type="match status" value="1"/>
</dbReference>
<dbReference type="SUPFAM" id="SSF50939">
    <property type="entry name" value="Sialidases"/>
    <property type="match status" value="1"/>
</dbReference>
<organism evidence="4 5">
    <name type="scientific">Chryseobacterium arachidis</name>
    <dbReference type="NCBI Taxonomy" id="1416778"/>
    <lineage>
        <taxon>Bacteria</taxon>
        <taxon>Pseudomonadati</taxon>
        <taxon>Bacteroidota</taxon>
        <taxon>Flavobacteriia</taxon>
        <taxon>Flavobacteriales</taxon>
        <taxon>Weeksellaceae</taxon>
        <taxon>Chryseobacterium group</taxon>
        <taxon>Chryseobacterium</taxon>
    </lineage>
</organism>
<keyword evidence="1 2" id="KW-0732">Signal</keyword>
<dbReference type="Gene3D" id="2.130.10.10">
    <property type="entry name" value="YVTN repeat-like/Quinoprotein amine dehydrogenase"/>
    <property type="match status" value="2"/>
</dbReference>
<dbReference type="PANTHER" id="PTHR47199">
    <property type="entry name" value="PHOTOSYSTEM II STABILITY/ASSEMBLY FACTOR HCF136, CHLOROPLASTIC"/>
    <property type="match status" value="1"/>
</dbReference>
<feature type="signal peptide" evidence="2">
    <location>
        <begin position="1"/>
        <end position="17"/>
    </location>
</feature>
<accession>A0A1M4V0E5</accession>
<dbReference type="PANTHER" id="PTHR47199:SF2">
    <property type="entry name" value="PHOTOSYSTEM II STABILITY_ASSEMBLY FACTOR HCF136, CHLOROPLASTIC"/>
    <property type="match status" value="1"/>
</dbReference>
<dbReference type="EMBL" id="FQUT01000001">
    <property type="protein sequence ID" value="SHE62389.1"/>
    <property type="molecule type" value="Genomic_DNA"/>
</dbReference>
<dbReference type="InterPro" id="IPR015943">
    <property type="entry name" value="WD40/YVTN_repeat-like_dom_sf"/>
</dbReference>
<dbReference type="Pfam" id="PF18962">
    <property type="entry name" value="Por_Secre_tail"/>
    <property type="match status" value="1"/>
</dbReference>
<dbReference type="RefSeq" id="WP_072953152.1">
    <property type="nucleotide sequence ID" value="NZ_FQUT01000001.1"/>
</dbReference>
<dbReference type="STRING" id="1416778.SAMN05443633_101639"/>
<dbReference type="SUPFAM" id="SSF110296">
    <property type="entry name" value="Oligoxyloglucan reducing end-specific cellobiohydrolase"/>
    <property type="match status" value="1"/>
</dbReference>
<dbReference type="InterPro" id="IPR026444">
    <property type="entry name" value="Secre_tail"/>
</dbReference>
<evidence type="ECO:0000256" key="2">
    <source>
        <dbReference type="SAM" id="SignalP"/>
    </source>
</evidence>
<gene>
    <name evidence="4" type="ORF">SAMN05443633_101639</name>
</gene>
<evidence type="ECO:0000256" key="1">
    <source>
        <dbReference type="ARBA" id="ARBA00022729"/>
    </source>
</evidence>
<evidence type="ECO:0000313" key="4">
    <source>
        <dbReference type="EMBL" id="SHE62389.1"/>
    </source>
</evidence>
<feature type="domain" description="Secretion system C-terminal sorting" evidence="3">
    <location>
        <begin position="341"/>
        <end position="416"/>
    </location>
</feature>
<reference evidence="5" key="1">
    <citation type="submission" date="2016-11" db="EMBL/GenBank/DDBJ databases">
        <authorList>
            <person name="Varghese N."/>
            <person name="Submissions S."/>
        </authorList>
    </citation>
    <scope>NUCLEOTIDE SEQUENCE [LARGE SCALE GENOMIC DNA]</scope>
    <source>
        <strain evidence="5">DSM 27619</strain>
    </source>
</reference>
<sequence>MKKMIAAFSLFTSLLQAQYNWSVFSYPPSNGTGRYDDVFFLNENVGWAAKGGNGAVFKTTNGGANWIQQTVSTATNQYYRNIEFLNENVGFLGTLNNNFYKTVDGGNSWQRVDNISPYPQAICGLDCVGTSTVYGCGAWFYPAYIIKSTDSGNTWQYIDMSSYANALVEVAFVSENVGYAGGNDDDGGVLLKTMDGGNTWTKIYNTYTPNDYVWKIQLLGNNIFCSIESELPNTGKLLKSLNGGFSWETKDFPDHYVQAVGFTSATHGWMGGHNTGFYETFDGGTTWNNTGIGGSLNRIFIINDNVAYAAGTNVYKMTKGTLSTHEVSTEKQDRKLQVEVVPNPVKDRLNLNIDYVHSDHIIIGLYDASGKFIKNILKDNINDKGLKKYSLDFNYPKGNYLLDIHSNLGRQSIKIIKN</sequence>
<dbReference type="OrthoDB" id="610388at2"/>
<keyword evidence="5" id="KW-1185">Reference proteome</keyword>
<feature type="chain" id="PRO_5012770349" evidence="2">
    <location>
        <begin position="18"/>
        <end position="418"/>
    </location>
</feature>
<name>A0A1M4V0E5_9FLAO</name>
<dbReference type="InterPro" id="IPR036278">
    <property type="entry name" value="Sialidase_sf"/>
</dbReference>
<evidence type="ECO:0000313" key="5">
    <source>
        <dbReference type="Proteomes" id="UP000184518"/>
    </source>
</evidence>
<protein>
    <submittedName>
        <fullName evidence="4">Por secretion system C-terminal sorting domain-containing protein</fullName>
    </submittedName>
</protein>